<evidence type="ECO:0000313" key="2">
    <source>
        <dbReference type="Proteomes" id="UP001500603"/>
    </source>
</evidence>
<accession>A0ABP9K7U9</accession>
<proteinExistence type="predicted"/>
<gene>
    <name evidence="1" type="ORF">GCM10023318_22980</name>
</gene>
<dbReference type="Proteomes" id="UP001500603">
    <property type="component" value="Unassembled WGS sequence"/>
</dbReference>
<comment type="caution">
    <text evidence="1">The sequence shown here is derived from an EMBL/GenBank/DDBJ whole genome shotgun (WGS) entry which is preliminary data.</text>
</comment>
<evidence type="ECO:0008006" key="3">
    <source>
        <dbReference type="Google" id="ProtNLM"/>
    </source>
</evidence>
<dbReference type="EMBL" id="BAABJM010000002">
    <property type="protein sequence ID" value="GAA5051513.1"/>
    <property type="molecule type" value="Genomic_DNA"/>
</dbReference>
<evidence type="ECO:0000313" key="1">
    <source>
        <dbReference type="EMBL" id="GAA5051513.1"/>
    </source>
</evidence>
<sequence length="143" mass="15439">MGGGRPGVRWFVVVVLCVIGVLSGCTRSVSGTAVDQKEAIAGVWTGTYSCTQGETGLRLAIEPSGKIEFSFYPVNSGSHSATGKYQAEAVFIIDTLGIAAKRWIERPGRYDMVNLLVRERTATTMRGEVLSRGCTTFSVSRNR</sequence>
<reference evidence="2" key="1">
    <citation type="journal article" date="2019" name="Int. J. Syst. Evol. Microbiol.">
        <title>The Global Catalogue of Microorganisms (GCM) 10K type strain sequencing project: providing services to taxonomists for standard genome sequencing and annotation.</title>
        <authorList>
            <consortium name="The Broad Institute Genomics Platform"/>
            <consortium name="The Broad Institute Genome Sequencing Center for Infectious Disease"/>
            <person name="Wu L."/>
            <person name="Ma J."/>
        </authorList>
    </citation>
    <scope>NUCLEOTIDE SEQUENCE [LARGE SCALE GENOMIC DNA]</scope>
    <source>
        <strain evidence="2">JCM 18298</strain>
    </source>
</reference>
<dbReference type="PROSITE" id="PS51257">
    <property type="entry name" value="PROKAR_LIPOPROTEIN"/>
    <property type="match status" value="1"/>
</dbReference>
<protein>
    <recommendedName>
        <fullName evidence="3">Lipoprotein</fullName>
    </recommendedName>
</protein>
<name>A0ABP9K7U9_9NOCA</name>
<keyword evidence="2" id="KW-1185">Reference proteome</keyword>
<organism evidence="1 2">
    <name type="scientific">Nocardia callitridis</name>
    <dbReference type="NCBI Taxonomy" id="648753"/>
    <lineage>
        <taxon>Bacteria</taxon>
        <taxon>Bacillati</taxon>
        <taxon>Actinomycetota</taxon>
        <taxon>Actinomycetes</taxon>
        <taxon>Mycobacteriales</taxon>
        <taxon>Nocardiaceae</taxon>
        <taxon>Nocardia</taxon>
    </lineage>
</organism>